<feature type="domain" description="ABC transmembrane type-1" evidence="11">
    <location>
        <begin position="33"/>
        <end position="316"/>
    </location>
</feature>
<dbReference type="Pfam" id="PF00005">
    <property type="entry name" value="ABC_tran"/>
    <property type="match status" value="1"/>
</dbReference>
<dbReference type="AlphaFoldDB" id="A0A2S5KSL5"/>
<dbReference type="GO" id="GO:0005524">
    <property type="term" value="F:ATP binding"/>
    <property type="evidence" value="ECO:0007669"/>
    <property type="project" value="UniProtKB-KW"/>
</dbReference>
<evidence type="ECO:0000259" key="10">
    <source>
        <dbReference type="PROSITE" id="PS50893"/>
    </source>
</evidence>
<dbReference type="Gene3D" id="1.20.1560.10">
    <property type="entry name" value="ABC transporter type 1, transmembrane domain"/>
    <property type="match status" value="1"/>
</dbReference>
<dbReference type="PANTHER" id="PTHR24221:SF430">
    <property type="entry name" value="MULTIDRUG RESISTANCE ABC TRANSPORTER ATP-BINDING_PERMEASE PROTEIN YHEH-RELATED"/>
    <property type="match status" value="1"/>
</dbReference>
<reference evidence="12 13" key="1">
    <citation type="submission" date="2018-02" db="EMBL/GenBank/DDBJ databases">
        <title>novel marine gammaproteobacteria from coastal saline agro ecosystem.</title>
        <authorList>
            <person name="Krishnan R."/>
            <person name="Ramesh Kumar N."/>
        </authorList>
    </citation>
    <scope>NUCLEOTIDE SEQUENCE [LARGE SCALE GENOMIC DNA]</scope>
    <source>
        <strain evidence="12 13">228</strain>
    </source>
</reference>
<keyword evidence="6 12" id="KW-0067">ATP-binding</keyword>
<evidence type="ECO:0000256" key="5">
    <source>
        <dbReference type="ARBA" id="ARBA00022741"/>
    </source>
</evidence>
<keyword evidence="3" id="KW-1003">Cell membrane</keyword>
<keyword evidence="5" id="KW-0547">Nucleotide-binding</keyword>
<evidence type="ECO:0000256" key="9">
    <source>
        <dbReference type="SAM" id="Phobius"/>
    </source>
</evidence>
<dbReference type="FunFam" id="3.40.50.300:FF:000221">
    <property type="entry name" value="Multidrug ABC transporter ATP-binding protein"/>
    <property type="match status" value="1"/>
</dbReference>
<dbReference type="Gene3D" id="3.40.50.300">
    <property type="entry name" value="P-loop containing nucleotide triphosphate hydrolases"/>
    <property type="match status" value="1"/>
</dbReference>
<name>A0A2S5KSL5_9PROT</name>
<dbReference type="GO" id="GO:0140359">
    <property type="term" value="F:ABC-type transporter activity"/>
    <property type="evidence" value="ECO:0007669"/>
    <property type="project" value="InterPro"/>
</dbReference>
<dbReference type="InterPro" id="IPR036640">
    <property type="entry name" value="ABC1_TM_sf"/>
</dbReference>
<dbReference type="SUPFAM" id="SSF52540">
    <property type="entry name" value="P-loop containing nucleoside triphosphate hydrolases"/>
    <property type="match status" value="1"/>
</dbReference>
<feature type="transmembrane region" description="Helical" evidence="9">
    <location>
        <begin position="63"/>
        <end position="86"/>
    </location>
</feature>
<protein>
    <submittedName>
        <fullName evidence="12">ABC transporter ATP-binding protein</fullName>
    </submittedName>
</protein>
<evidence type="ECO:0000256" key="8">
    <source>
        <dbReference type="ARBA" id="ARBA00023136"/>
    </source>
</evidence>
<dbReference type="InterPro" id="IPR027417">
    <property type="entry name" value="P-loop_NTPase"/>
</dbReference>
<dbReference type="PROSITE" id="PS50929">
    <property type="entry name" value="ABC_TM1F"/>
    <property type="match status" value="1"/>
</dbReference>
<dbReference type="EMBL" id="PRLP01000024">
    <property type="protein sequence ID" value="PPC77847.1"/>
    <property type="molecule type" value="Genomic_DNA"/>
</dbReference>
<dbReference type="InterPro" id="IPR003439">
    <property type="entry name" value="ABC_transporter-like_ATP-bd"/>
</dbReference>
<proteinExistence type="predicted"/>
<organism evidence="12 13">
    <name type="scientific">Proteobacteria bacterium 228</name>
    <dbReference type="NCBI Taxonomy" id="2083153"/>
    <lineage>
        <taxon>Bacteria</taxon>
        <taxon>Pseudomonadati</taxon>
        <taxon>Pseudomonadota</taxon>
    </lineage>
</organism>
<evidence type="ECO:0000256" key="6">
    <source>
        <dbReference type="ARBA" id="ARBA00022840"/>
    </source>
</evidence>
<sequence>MSQPTSASTSPSKGAFKLLLGYVYRDKPLLVKAIILLILATAADVSGPMLAKVFIDNYLTQGQFVFSAIAGLLLAYVASQTLAAVLRYQQTLKFSAMALEAVKDIRERVFARVMRLPLSYFDHAVTGQLVSRITNDTEAIKDLYVQFLSTVLGNTISLLGILVAMALLDVHLMLIAVALIPAVLGIIYVYQRVSGPAVERSRQLRSDINANLGESIQGMRIIQASNQQPRFRGRFSTTNEDLYSAKMRTVHIGALLLRPAIDMLSVMILAGVIWVFGRQSLLGGAEIGVLYAFVSYLSRFTEPLMEITQRFNLYQQAMVAGERVQRLLNHEEGSFGQVTAPIRRGQIDIAQLNFSYDNKHPVLRQLNVSIRSGEWLAIVGHTGSGKSTLLSLLLGFYPVKDGSIRIDDVELADYEHDTLRDGVGLIPQEPFVLAATVRDNIDMNRGLSAEAIETAARAAHLHDTILAMPEGYDTLLGERGARLSTGQRQQLAIARALAAKPRILLLDEATANIDSETEQVVQRALHALRGQVTLIVVAHRLSTIKDADRILVLAQGEIIESGSHTELMRLPDGRYQRMYRLQQQGRQLEEMLA</sequence>
<dbReference type="GO" id="GO:0005886">
    <property type="term" value="C:plasma membrane"/>
    <property type="evidence" value="ECO:0007669"/>
    <property type="project" value="UniProtKB-SubCell"/>
</dbReference>
<evidence type="ECO:0000256" key="3">
    <source>
        <dbReference type="ARBA" id="ARBA00022475"/>
    </source>
</evidence>
<evidence type="ECO:0000313" key="13">
    <source>
        <dbReference type="Proteomes" id="UP000238196"/>
    </source>
</evidence>
<evidence type="ECO:0000256" key="1">
    <source>
        <dbReference type="ARBA" id="ARBA00004651"/>
    </source>
</evidence>
<keyword evidence="7 9" id="KW-1133">Transmembrane helix</keyword>
<dbReference type="Pfam" id="PF00664">
    <property type="entry name" value="ABC_membrane"/>
    <property type="match status" value="1"/>
</dbReference>
<gene>
    <name evidence="12" type="ORF">C4K68_08015</name>
</gene>
<dbReference type="Proteomes" id="UP000238196">
    <property type="component" value="Unassembled WGS sequence"/>
</dbReference>
<dbReference type="InterPro" id="IPR003593">
    <property type="entry name" value="AAA+_ATPase"/>
</dbReference>
<evidence type="ECO:0000313" key="12">
    <source>
        <dbReference type="EMBL" id="PPC77847.1"/>
    </source>
</evidence>
<dbReference type="InterPro" id="IPR011527">
    <property type="entry name" value="ABC1_TM_dom"/>
</dbReference>
<evidence type="ECO:0000256" key="7">
    <source>
        <dbReference type="ARBA" id="ARBA00022989"/>
    </source>
</evidence>
<dbReference type="GO" id="GO:0034040">
    <property type="term" value="F:ATPase-coupled lipid transmembrane transporter activity"/>
    <property type="evidence" value="ECO:0007669"/>
    <property type="project" value="TreeGrafter"/>
</dbReference>
<accession>A0A2S5KSL5</accession>
<dbReference type="SUPFAM" id="SSF90123">
    <property type="entry name" value="ABC transporter transmembrane region"/>
    <property type="match status" value="1"/>
</dbReference>
<dbReference type="GO" id="GO:0016887">
    <property type="term" value="F:ATP hydrolysis activity"/>
    <property type="evidence" value="ECO:0007669"/>
    <property type="project" value="InterPro"/>
</dbReference>
<evidence type="ECO:0000259" key="11">
    <source>
        <dbReference type="PROSITE" id="PS50929"/>
    </source>
</evidence>
<dbReference type="CDD" id="cd18544">
    <property type="entry name" value="ABC_6TM_TmrA_like"/>
    <property type="match status" value="1"/>
</dbReference>
<dbReference type="PROSITE" id="PS50893">
    <property type="entry name" value="ABC_TRANSPORTER_2"/>
    <property type="match status" value="1"/>
</dbReference>
<keyword evidence="4 9" id="KW-0812">Transmembrane</keyword>
<feature type="transmembrane region" description="Helical" evidence="9">
    <location>
        <begin position="172"/>
        <end position="190"/>
    </location>
</feature>
<evidence type="ECO:0000256" key="4">
    <source>
        <dbReference type="ARBA" id="ARBA00022692"/>
    </source>
</evidence>
<feature type="transmembrane region" description="Helical" evidence="9">
    <location>
        <begin position="143"/>
        <end position="166"/>
    </location>
</feature>
<dbReference type="SMART" id="SM00382">
    <property type="entry name" value="AAA"/>
    <property type="match status" value="1"/>
</dbReference>
<feature type="transmembrane region" description="Helical" evidence="9">
    <location>
        <begin position="255"/>
        <end position="276"/>
    </location>
</feature>
<dbReference type="OrthoDB" id="5578035at2"/>
<keyword evidence="2" id="KW-0813">Transport</keyword>
<feature type="domain" description="ABC transporter" evidence="10">
    <location>
        <begin position="347"/>
        <end position="580"/>
    </location>
</feature>
<dbReference type="PANTHER" id="PTHR24221">
    <property type="entry name" value="ATP-BINDING CASSETTE SUB-FAMILY B"/>
    <property type="match status" value="1"/>
</dbReference>
<keyword evidence="8 9" id="KW-0472">Membrane</keyword>
<comment type="caution">
    <text evidence="12">The sequence shown here is derived from an EMBL/GenBank/DDBJ whole genome shotgun (WGS) entry which is preliminary data.</text>
</comment>
<comment type="subcellular location">
    <subcellularLocation>
        <location evidence="1">Cell membrane</location>
        <topology evidence="1">Multi-pass membrane protein</topology>
    </subcellularLocation>
</comment>
<feature type="transmembrane region" description="Helical" evidence="9">
    <location>
        <begin position="29"/>
        <end position="51"/>
    </location>
</feature>
<evidence type="ECO:0000256" key="2">
    <source>
        <dbReference type="ARBA" id="ARBA00022448"/>
    </source>
</evidence>
<dbReference type="InterPro" id="IPR039421">
    <property type="entry name" value="Type_1_exporter"/>
</dbReference>